<sequence length="57" mass="6397">MLFLSISASPAWLVPPALMWMHVGYSTQRYRLNPLARTVHSGLEGVGNWDSRRVSPS</sequence>
<reference evidence="1 2" key="1">
    <citation type="submission" date="2021-01" db="EMBL/GenBank/DDBJ databases">
        <title>Sequencing the genomes of 1000 actinobacteria strains.</title>
        <authorList>
            <person name="Klenk H.-P."/>
        </authorList>
    </citation>
    <scope>NUCLEOTIDE SEQUENCE [LARGE SCALE GENOMIC DNA]</scope>
    <source>
        <strain evidence="1 2">DSM 100204</strain>
    </source>
</reference>
<evidence type="ECO:0000313" key="2">
    <source>
        <dbReference type="Proteomes" id="UP000764837"/>
    </source>
</evidence>
<dbReference type="Proteomes" id="UP000764837">
    <property type="component" value="Unassembled WGS sequence"/>
</dbReference>
<organism evidence="1 2">
    <name type="scientific">Micromonospora luteifusca</name>
    <dbReference type="NCBI Taxonomy" id="709860"/>
    <lineage>
        <taxon>Bacteria</taxon>
        <taxon>Bacillati</taxon>
        <taxon>Actinomycetota</taxon>
        <taxon>Actinomycetes</taxon>
        <taxon>Micromonosporales</taxon>
        <taxon>Micromonosporaceae</taxon>
        <taxon>Micromonospora</taxon>
    </lineage>
</organism>
<dbReference type="EMBL" id="JAFBBP010000001">
    <property type="protein sequence ID" value="MBM7489411.1"/>
    <property type="molecule type" value="Genomic_DNA"/>
</dbReference>
<accession>A0ABS2LML4</accession>
<evidence type="ECO:0000313" key="1">
    <source>
        <dbReference type="EMBL" id="MBM7489411.1"/>
    </source>
</evidence>
<protein>
    <submittedName>
        <fullName evidence="1">Uncharacterized protein</fullName>
    </submittedName>
</protein>
<keyword evidence="2" id="KW-1185">Reference proteome</keyword>
<comment type="caution">
    <text evidence="1">The sequence shown here is derived from an EMBL/GenBank/DDBJ whole genome shotgun (WGS) entry which is preliminary data.</text>
</comment>
<name>A0ABS2LML4_9ACTN</name>
<gene>
    <name evidence="1" type="ORF">JOD64_000633</name>
</gene>
<proteinExistence type="predicted"/>